<dbReference type="Proteomes" id="UP000460435">
    <property type="component" value="Unassembled WGS sequence"/>
</dbReference>
<keyword evidence="7" id="KW-1185">Reference proteome</keyword>
<dbReference type="SUPFAM" id="SSF46785">
    <property type="entry name" value="Winged helix' DNA-binding domain"/>
    <property type="match status" value="1"/>
</dbReference>
<dbReference type="GO" id="GO:0003677">
    <property type="term" value="F:DNA binding"/>
    <property type="evidence" value="ECO:0007669"/>
    <property type="project" value="UniProtKB-KW"/>
</dbReference>
<sequence length="255" mass="28420">MDDELPQSQRYSIRAVQRVCDIFDLIQEEPEGLTLRQLADGAKFPLSSTYRFLCTLLERRYVLKDPATGLFRIGPAFLPAQDDRLIALSDRLRPHMTRLRDQFEETVNLGVLVGCHVSYVEVVESPHSVRQAARVGDRDELHCTALGKVIGASLHADEVQAILQLEGLPRRTPRTITTEEDYGAELEKVRVQGYALDDCENDDDGRCVAVALRGVTPHAAISISAPASRFALDDVPEYAEALQATVQSFTERKSQ</sequence>
<dbReference type="InterPro" id="IPR005471">
    <property type="entry name" value="Tscrpt_reg_IclR_N"/>
</dbReference>
<protein>
    <submittedName>
        <fullName evidence="6">Helix-turn-helix domain-containing protein</fullName>
    </submittedName>
</protein>
<dbReference type="Gene3D" id="3.30.450.40">
    <property type="match status" value="1"/>
</dbReference>
<gene>
    <name evidence="6" type="ORF">F7O44_06125</name>
</gene>
<feature type="domain" description="HTH iclR-type" evidence="4">
    <location>
        <begin position="13"/>
        <end position="75"/>
    </location>
</feature>
<evidence type="ECO:0000259" key="4">
    <source>
        <dbReference type="PROSITE" id="PS51077"/>
    </source>
</evidence>
<evidence type="ECO:0000256" key="3">
    <source>
        <dbReference type="ARBA" id="ARBA00023163"/>
    </source>
</evidence>
<dbReference type="Pfam" id="PF09339">
    <property type="entry name" value="HTH_IclR"/>
    <property type="match status" value="1"/>
</dbReference>
<dbReference type="PANTHER" id="PTHR30136:SF24">
    <property type="entry name" value="HTH-TYPE TRANSCRIPTIONAL REPRESSOR ALLR"/>
    <property type="match status" value="1"/>
</dbReference>
<keyword evidence="2" id="KW-0238">DNA-binding</keyword>
<dbReference type="PROSITE" id="PS51077">
    <property type="entry name" value="HTH_ICLR"/>
    <property type="match status" value="1"/>
</dbReference>
<dbReference type="Pfam" id="PF01614">
    <property type="entry name" value="IclR_C"/>
    <property type="match status" value="1"/>
</dbReference>
<dbReference type="InterPro" id="IPR050707">
    <property type="entry name" value="HTH_MetabolicPath_Reg"/>
</dbReference>
<keyword evidence="3" id="KW-0804">Transcription</keyword>
<dbReference type="EMBL" id="WLZY01000001">
    <property type="protein sequence ID" value="NDL56645.1"/>
    <property type="molecule type" value="Genomic_DNA"/>
</dbReference>
<organism evidence="6 7">
    <name type="scientific">Phytoactinopolyspora mesophila</name>
    <dbReference type="NCBI Taxonomy" id="2650750"/>
    <lineage>
        <taxon>Bacteria</taxon>
        <taxon>Bacillati</taxon>
        <taxon>Actinomycetota</taxon>
        <taxon>Actinomycetes</taxon>
        <taxon>Jiangellales</taxon>
        <taxon>Jiangellaceae</taxon>
        <taxon>Phytoactinopolyspora</taxon>
    </lineage>
</organism>
<reference evidence="6 7" key="1">
    <citation type="submission" date="2019-11" db="EMBL/GenBank/DDBJ databases">
        <authorList>
            <person name="Li X.-J."/>
            <person name="Feng X.-M."/>
        </authorList>
    </citation>
    <scope>NUCLEOTIDE SEQUENCE [LARGE SCALE GENOMIC DNA]</scope>
    <source>
        <strain evidence="6 7">XMNu-373</strain>
    </source>
</reference>
<dbReference type="InterPro" id="IPR014757">
    <property type="entry name" value="Tscrpt_reg_IclR_C"/>
</dbReference>
<dbReference type="Gene3D" id="1.10.10.10">
    <property type="entry name" value="Winged helix-like DNA-binding domain superfamily/Winged helix DNA-binding domain"/>
    <property type="match status" value="1"/>
</dbReference>
<dbReference type="GO" id="GO:0003700">
    <property type="term" value="F:DNA-binding transcription factor activity"/>
    <property type="evidence" value="ECO:0007669"/>
    <property type="project" value="TreeGrafter"/>
</dbReference>
<feature type="domain" description="IclR-ED" evidence="5">
    <location>
        <begin position="69"/>
        <end position="255"/>
    </location>
</feature>
<dbReference type="PROSITE" id="PS51078">
    <property type="entry name" value="ICLR_ED"/>
    <property type="match status" value="1"/>
</dbReference>
<evidence type="ECO:0000313" key="7">
    <source>
        <dbReference type="Proteomes" id="UP000460435"/>
    </source>
</evidence>
<dbReference type="GO" id="GO:0045892">
    <property type="term" value="P:negative regulation of DNA-templated transcription"/>
    <property type="evidence" value="ECO:0007669"/>
    <property type="project" value="TreeGrafter"/>
</dbReference>
<proteinExistence type="predicted"/>
<comment type="caution">
    <text evidence="6">The sequence shown here is derived from an EMBL/GenBank/DDBJ whole genome shotgun (WGS) entry which is preliminary data.</text>
</comment>
<dbReference type="InterPro" id="IPR036388">
    <property type="entry name" value="WH-like_DNA-bd_sf"/>
</dbReference>
<dbReference type="AlphaFoldDB" id="A0A7K3M022"/>
<evidence type="ECO:0000256" key="2">
    <source>
        <dbReference type="ARBA" id="ARBA00023125"/>
    </source>
</evidence>
<dbReference type="SMART" id="SM00346">
    <property type="entry name" value="HTH_ICLR"/>
    <property type="match status" value="1"/>
</dbReference>
<dbReference type="InterPro" id="IPR036390">
    <property type="entry name" value="WH_DNA-bd_sf"/>
</dbReference>
<accession>A0A7K3M022</accession>
<evidence type="ECO:0000259" key="5">
    <source>
        <dbReference type="PROSITE" id="PS51078"/>
    </source>
</evidence>
<evidence type="ECO:0000256" key="1">
    <source>
        <dbReference type="ARBA" id="ARBA00023015"/>
    </source>
</evidence>
<name>A0A7K3M022_9ACTN</name>
<evidence type="ECO:0000313" key="6">
    <source>
        <dbReference type="EMBL" id="NDL56645.1"/>
    </source>
</evidence>
<dbReference type="SUPFAM" id="SSF55781">
    <property type="entry name" value="GAF domain-like"/>
    <property type="match status" value="1"/>
</dbReference>
<keyword evidence="1" id="KW-0805">Transcription regulation</keyword>
<dbReference type="PANTHER" id="PTHR30136">
    <property type="entry name" value="HELIX-TURN-HELIX TRANSCRIPTIONAL REGULATOR, ICLR FAMILY"/>
    <property type="match status" value="1"/>
</dbReference>
<dbReference type="InterPro" id="IPR029016">
    <property type="entry name" value="GAF-like_dom_sf"/>
</dbReference>